<dbReference type="AlphaFoldDB" id="A0A9P7CSF9"/>
<evidence type="ECO:0000313" key="2">
    <source>
        <dbReference type="Proteomes" id="UP000740926"/>
    </source>
</evidence>
<reference evidence="1 2" key="1">
    <citation type="journal article" date="2020" name="Microb. Genom.">
        <title>Genetic diversity of clinical and environmental Mucorales isolates obtained from an investigation of mucormycosis cases among solid organ transplant recipients.</title>
        <authorList>
            <person name="Nguyen M.H."/>
            <person name="Kaul D."/>
            <person name="Muto C."/>
            <person name="Cheng S.J."/>
            <person name="Richter R.A."/>
            <person name="Bruno V.M."/>
            <person name="Liu G."/>
            <person name="Beyhan S."/>
            <person name="Sundermann A.J."/>
            <person name="Mounaud S."/>
            <person name="Pasculle A.W."/>
            <person name="Nierman W.C."/>
            <person name="Driscoll E."/>
            <person name="Cumbie R."/>
            <person name="Clancy C.J."/>
            <person name="Dupont C.L."/>
        </authorList>
    </citation>
    <scope>NUCLEOTIDE SEQUENCE [LARGE SCALE GENOMIC DNA]</scope>
    <source>
        <strain evidence="1 2">GL24</strain>
    </source>
</reference>
<dbReference type="Proteomes" id="UP000740926">
    <property type="component" value="Unassembled WGS sequence"/>
</dbReference>
<protein>
    <submittedName>
        <fullName evidence="1">Uncharacterized protein</fullName>
    </submittedName>
</protein>
<comment type="caution">
    <text evidence="1">The sequence shown here is derived from an EMBL/GenBank/DDBJ whole genome shotgun (WGS) entry which is preliminary data.</text>
</comment>
<gene>
    <name evidence="1" type="ORF">G6F50_002145</name>
</gene>
<evidence type="ECO:0000313" key="1">
    <source>
        <dbReference type="EMBL" id="KAG1574240.1"/>
    </source>
</evidence>
<accession>A0A9P7CSF9</accession>
<proteinExistence type="predicted"/>
<keyword evidence="2" id="KW-1185">Reference proteome</keyword>
<sequence length="126" mass="14786">MKEIEILLLETSGSFNNKDKVKINFDHHKGMFGSLAILKTIADEFYFTSADTFKTLKVFFLHAAGTKLHLWSISFCEEGYFELWREEFLDISPLFEDRLKFLPRSVQFFLEYEGVVEEDCKHNCSP</sequence>
<name>A0A9P7CSF9_9FUNG</name>
<dbReference type="EMBL" id="JAANIU010000194">
    <property type="protein sequence ID" value="KAG1574240.1"/>
    <property type="molecule type" value="Genomic_DNA"/>
</dbReference>
<organism evidence="1 2">
    <name type="scientific">Rhizopus delemar</name>
    <dbReference type="NCBI Taxonomy" id="936053"/>
    <lineage>
        <taxon>Eukaryota</taxon>
        <taxon>Fungi</taxon>
        <taxon>Fungi incertae sedis</taxon>
        <taxon>Mucoromycota</taxon>
        <taxon>Mucoromycotina</taxon>
        <taxon>Mucoromycetes</taxon>
        <taxon>Mucorales</taxon>
        <taxon>Mucorineae</taxon>
        <taxon>Rhizopodaceae</taxon>
        <taxon>Rhizopus</taxon>
    </lineage>
</organism>